<dbReference type="GO" id="GO:0003700">
    <property type="term" value="F:DNA-binding transcription factor activity"/>
    <property type="evidence" value="ECO:0007669"/>
    <property type="project" value="InterPro"/>
</dbReference>
<comment type="similarity">
    <text evidence="1">Belongs to the LysR transcriptional regulatory family.</text>
</comment>
<reference evidence="6 7" key="1">
    <citation type="submission" date="2015-02" db="EMBL/GenBank/DDBJ databases">
        <title>Draft genome sequence of Pseudomonas stutzeri NT0128 isolated from wheat (Triticum turgidum) rhizosphere.</title>
        <authorList>
            <person name="Tovi N."/>
            <person name="Frenk S."/>
            <person name="Hadar Y."/>
            <person name="Minz D."/>
        </authorList>
    </citation>
    <scope>NUCLEOTIDE SEQUENCE [LARGE SCALE GENOMIC DNA]</scope>
    <source>
        <strain evidence="6 7">NT0128</strain>
    </source>
</reference>
<name>A0A0D9AU63_STUST</name>
<dbReference type="PROSITE" id="PS50931">
    <property type="entry name" value="HTH_LYSR"/>
    <property type="match status" value="1"/>
</dbReference>
<dbReference type="GO" id="GO:0043565">
    <property type="term" value="F:sequence-specific DNA binding"/>
    <property type="evidence" value="ECO:0007669"/>
    <property type="project" value="TreeGrafter"/>
</dbReference>
<evidence type="ECO:0000256" key="3">
    <source>
        <dbReference type="ARBA" id="ARBA00023125"/>
    </source>
</evidence>
<dbReference type="Gene3D" id="1.10.10.10">
    <property type="entry name" value="Winged helix-like DNA-binding domain superfamily/Winged helix DNA-binding domain"/>
    <property type="match status" value="1"/>
</dbReference>
<dbReference type="SUPFAM" id="SSF46785">
    <property type="entry name" value="Winged helix' DNA-binding domain"/>
    <property type="match status" value="1"/>
</dbReference>
<feature type="domain" description="HTH lysR-type" evidence="5">
    <location>
        <begin position="8"/>
        <end position="65"/>
    </location>
</feature>
<dbReference type="Gene3D" id="3.40.190.290">
    <property type="match status" value="1"/>
</dbReference>
<dbReference type="PANTHER" id="PTHR30537">
    <property type="entry name" value="HTH-TYPE TRANSCRIPTIONAL REGULATOR"/>
    <property type="match status" value="1"/>
</dbReference>
<dbReference type="PANTHER" id="PTHR30537:SF21">
    <property type="entry name" value="HTH-TYPE TRANSCRIPTIONAL REGULATOR SINR-RELATED"/>
    <property type="match status" value="1"/>
</dbReference>
<organism evidence="6 7">
    <name type="scientific">Stutzerimonas stutzeri</name>
    <name type="common">Pseudomonas stutzeri</name>
    <dbReference type="NCBI Taxonomy" id="316"/>
    <lineage>
        <taxon>Bacteria</taxon>
        <taxon>Pseudomonadati</taxon>
        <taxon>Pseudomonadota</taxon>
        <taxon>Gammaproteobacteria</taxon>
        <taxon>Pseudomonadales</taxon>
        <taxon>Pseudomonadaceae</taxon>
        <taxon>Stutzerimonas</taxon>
    </lineage>
</organism>
<evidence type="ECO:0000313" key="6">
    <source>
        <dbReference type="EMBL" id="KJH84219.1"/>
    </source>
</evidence>
<dbReference type="Pfam" id="PF00126">
    <property type="entry name" value="HTH_1"/>
    <property type="match status" value="1"/>
</dbReference>
<dbReference type="Pfam" id="PF03466">
    <property type="entry name" value="LysR_substrate"/>
    <property type="match status" value="1"/>
</dbReference>
<evidence type="ECO:0000256" key="4">
    <source>
        <dbReference type="ARBA" id="ARBA00023163"/>
    </source>
</evidence>
<dbReference type="GO" id="GO:0006351">
    <property type="term" value="P:DNA-templated transcription"/>
    <property type="evidence" value="ECO:0007669"/>
    <property type="project" value="TreeGrafter"/>
</dbReference>
<evidence type="ECO:0000259" key="5">
    <source>
        <dbReference type="PROSITE" id="PS50931"/>
    </source>
</evidence>
<keyword evidence="3" id="KW-0238">DNA-binding</keyword>
<dbReference type="Proteomes" id="UP000032487">
    <property type="component" value="Unassembled WGS sequence"/>
</dbReference>
<dbReference type="InterPro" id="IPR005119">
    <property type="entry name" value="LysR_subst-bd"/>
</dbReference>
<dbReference type="InterPro" id="IPR000847">
    <property type="entry name" value="LysR_HTH_N"/>
</dbReference>
<dbReference type="AlphaFoldDB" id="A0A0D9AU63"/>
<dbReference type="CDD" id="cd08422">
    <property type="entry name" value="PBP2_CrgA_like"/>
    <property type="match status" value="1"/>
</dbReference>
<accession>A0A0D9AU63</accession>
<evidence type="ECO:0000313" key="7">
    <source>
        <dbReference type="Proteomes" id="UP000032487"/>
    </source>
</evidence>
<protein>
    <submittedName>
        <fullName evidence="6">LysR family transcriptional regulator</fullName>
    </submittedName>
</protein>
<evidence type="ECO:0000256" key="1">
    <source>
        <dbReference type="ARBA" id="ARBA00009437"/>
    </source>
</evidence>
<dbReference type="SUPFAM" id="SSF53850">
    <property type="entry name" value="Periplasmic binding protein-like II"/>
    <property type="match status" value="1"/>
</dbReference>
<evidence type="ECO:0000256" key="2">
    <source>
        <dbReference type="ARBA" id="ARBA00023015"/>
    </source>
</evidence>
<keyword evidence="4" id="KW-0804">Transcription</keyword>
<dbReference type="FunFam" id="1.10.10.10:FF:000001">
    <property type="entry name" value="LysR family transcriptional regulator"/>
    <property type="match status" value="1"/>
</dbReference>
<dbReference type="PRINTS" id="PR00039">
    <property type="entry name" value="HTHLYSR"/>
</dbReference>
<keyword evidence="2" id="KW-0805">Transcription regulation</keyword>
<dbReference type="InterPro" id="IPR036388">
    <property type="entry name" value="WH-like_DNA-bd_sf"/>
</dbReference>
<sequence length="315" mass="34993">MTGNTSIDRLELLRTFVRIVEAGSLSAAAEQLKTTQPTISRRLQALERSLGLQLLQRSTHSMQLTGDGERCYGYGKALLESWQEMEAELQGARDEPRGTLRVQVPHAFGQDQLIAPLSEYLGRHSKVAVEWLLHDRRPDFVAEAIDCAIQVGVVDDPAVVAIPLGEVPRIVVASPTLLGDRPMPASAEELAQLPWLALRTYYHDEVALTCLTDGQHHRFTIQPRVSTDSLYALRNSALAGLGACVCSAWIVAQDIAEGRLVQLVPQWQAAPLPVYLIYPYARRYPAKLRLFGELIRQRMPLLTGMHRASSGERRS</sequence>
<dbReference type="InterPro" id="IPR058163">
    <property type="entry name" value="LysR-type_TF_proteobact-type"/>
</dbReference>
<comment type="caution">
    <text evidence="6">The sequence shown here is derived from an EMBL/GenBank/DDBJ whole genome shotgun (WGS) entry which is preliminary data.</text>
</comment>
<dbReference type="RefSeq" id="WP_045160517.1">
    <property type="nucleotide sequence ID" value="NZ_JYHV01000007.1"/>
</dbReference>
<dbReference type="InterPro" id="IPR036390">
    <property type="entry name" value="WH_DNA-bd_sf"/>
</dbReference>
<dbReference type="PATRIC" id="fig|316.101.peg.3529"/>
<dbReference type="OrthoDB" id="8723543at2"/>
<gene>
    <name evidence="6" type="ORF">UF78_02645</name>
</gene>
<dbReference type="EMBL" id="JYHV01000007">
    <property type="protein sequence ID" value="KJH84219.1"/>
    <property type="molecule type" value="Genomic_DNA"/>
</dbReference>
<proteinExistence type="inferred from homology"/>